<dbReference type="AlphaFoldDB" id="A0AAE1PQS0"/>
<sequence length="171" mass="18957">MKWRCVWEDVVRVQDEECRRWVGGGGGDEARLKGRIAKGVKGTGSKKTRRGDKKYERDYGRHKGIWTSLSHLRRPPPTLGYSRLGVTLSAGGQEPLGWLADPVESRDHRRPPPLRPLSTSSYANGQHVAFGLQHPPLLPDLRIVVQAPIQDPLHQVPSVPVILPTLLTAAS</sequence>
<organism evidence="1 2">
    <name type="scientific">Petrolisthes manimaculis</name>
    <dbReference type="NCBI Taxonomy" id="1843537"/>
    <lineage>
        <taxon>Eukaryota</taxon>
        <taxon>Metazoa</taxon>
        <taxon>Ecdysozoa</taxon>
        <taxon>Arthropoda</taxon>
        <taxon>Crustacea</taxon>
        <taxon>Multicrustacea</taxon>
        <taxon>Malacostraca</taxon>
        <taxon>Eumalacostraca</taxon>
        <taxon>Eucarida</taxon>
        <taxon>Decapoda</taxon>
        <taxon>Pleocyemata</taxon>
        <taxon>Anomura</taxon>
        <taxon>Galatheoidea</taxon>
        <taxon>Porcellanidae</taxon>
        <taxon>Petrolisthes</taxon>
    </lineage>
</organism>
<dbReference type="EMBL" id="JAWZYT010001526">
    <property type="protein sequence ID" value="KAK4311347.1"/>
    <property type="molecule type" value="Genomic_DNA"/>
</dbReference>
<protein>
    <submittedName>
        <fullName evidence="1">Uncharacterized protein</fullName>
    </submittedName>
</protein>
<gene>
    <name evidence="1" type="ORF">Pmani_017147</name>
</gene>
<name>A0AAE1PQS0_9EUCA</name>
<evidence type="ECO:0000313" key="2">
    <source>
        <dbReference type="Proteomes" id="UP001292094"/>
    </source>
</evidence>
<accession>A0AAE1PQS0</accession>
<evidence type="ECO:0000313" key="1">
    <source>
        <dbReference type="EMBL" id="KAK4311347.1"/>
    </source>
</evidence>
<reference evidence="1" key="1">
    <citation type="submission" date="2023-11" db="EMBL/GenBank/DDBJ databases">
        <title>Genome assemblies of two species of porcelain crab, Petrolisthes cinctipes and Petrolisthes manimaculis (Anomura: Porcellanidae).</title>
        <authorList>
            <person name="Angst P."/>
        </authorList>
    </citation>
    <scope>NUCLEOTIDE SEQUENCE</scope>
    <source>
        <strain evidence="1">PB745_02</strain>
        <tissue evidence="1">Gill</tissue>
    </source>
</reference>
<proteinExistence type="predicted"/>
<dbReference type="Proteomes" id="UP001292094">
    <property type="component" value="Unassembled WGS sequence"/>
</dbReference>
<comment type="caution">
    <text evidence="1">The sequence shown here is derived from an EMBL/GenBank/DDBJ whole genome shotgun (WGS) entry which is preliminary data.</text>
</comment>
<keyword evidence="2" id="KW-1185">Reference proteome</keyword>